<evidence type="ECO:0000256" key="13">
    <source>
        <dbReference type="ARBA" id="ARBA00046518"/>
    </source>
</evidence>
<dbReference type="EMBL" id="MWUR01000001">
    <property type="protein sequence ID" value="PCF52622.1"/>
    <property type="molecule type" value="Genomic_DNA"/>
</dbReference>
<evidence type="ECO:0000256" key="8">
    <source>
        <dbReference type="ARBA" id="ARBA00022729"/>
    </source>
</evidence>
<evidence type="ECO:0000256" key="12">
    <source>
        <dbReference type="ARBA" id="ARBA00045140"/>
    </source>
</evidence>
<evidence type="ECO:0000256" key="14">
    <source>
        <dbReference type="SAM" id="MobiDB-lite"/>
    </source>
</evidence>
<accession>A0AAX0QX43</accession>
<dbReference type="GO" id="GO:0019864">
    <property type="term" value="F:IgG binding"/>
    <property type="evidence" value="ECO:0007669"/>
    <property type="project" value="UniProtKB-KW"/>
</dbReference>
<feature type="domain" description="Immunoglobulin-binding protein Sbi" evidence="17">
    <location>
        <begin position="169"/>
        <end position="221"/>
    </location>
</feature>
<evidence type="ECO:0000256" key="3">
    <source>
        <dbReference type="ARBA" id="ARBA00005827"/>
    </source>
</evidence>
<dbReference type="Proteomes" id="UP000266198">
    <property type="component" value="Unassembled WGS sequence"/>
</dbReference>
<feature type="signal peptide" evidence="15">
    <location>
        <begin position="1"/>
        <end position="29"/>
    </location>
</feature>
<dbReference type="InterPro" id="IPR003132">
    <property type="entry name" value="Protein_A_Ig-bd"/>
</dbReference>
<feature type="chain" id="PRO_5043454951" description="Immunoglobulin-binding protein Sbi" evidence="15">
    <location>
        <begin position="30"/>
        <end position="496"/>
    </location>
</feature>
<reference evidence="18 20" key="1">
    <citation type="journal article" date="2017" name="PLoS ONE">
        <title>Development of a real-time PCR for detection of Staphylococcus pseudintermedius using a novel automated comparison of whole-genome sequences.</title>
        <authorList>
            <person name="Verstappen K.M."/>
            <person name="Huijbregts L."/>
            <person name="Spaninks M."/>
            <person name="Wagenaar J.A."/>
            <person name="Fluit A.C."/>
            <person name="Duim B."/>
        </authorList>
    </citation>
    <scope>NUCLEOTIDE SEQUENCE [LARGE SCALE GENOMIC DNA]</scope>
    <source>
        <strain evidence="18 20">15S02591-1</strain>
    </source>
</reference>
<keyword evidence="9" id="KW-0677">Repeat</keyword>
<keyword evidence="8 15" id="KW-0732">Signal</keyword>
<keyword evidence="6" id="KW-0964">Secreted</keyword>
<evidence type="ECO:0000313" key="19">
    <source>
        <dbReference type="EMBL" id="RIZ56522.1"/>
    </source>
</evidence>
<comment type="caution">
    <text evidence="18">The sequence shown here is derived from an EMBL/GenBank/DDBJ whole genome shotgun (WGS) entry which is preliminary data.</text>
</comment>
<organism evidence="18 20">
    <name type="scientific">Staphylococcus delphini</name>
    <dbReference type="NCBI Taxonomy" id="53344"/>
    <lineage>
        <taxon>Bacteria</taxon>
        <taxon>Bacillati</taxon>
        <taxon>Bacillota</taxon>
        <taxon>Bacilli</taxon>
        <taxon>Bacillales</taxon>
        <taxon>Staphylococcaceae</taxon>
        <taxon>Staphylococcus</taxon>
        <taxon>Staphylococcus intermedius group</taxon>
    </lineage>
</organism>
<dbReference type="GO" id="GO:0005576">
    <property type="term" value="C:extracellular region"/>
    <property type="evidence" value="ECO:0007669"/>
    <property type="project" value="UniProtKB-SubCell"/>
</dbReference>
<evidence type="ECO:0000256" key="4">
    <source>
        <dbReference type="ARBA" id="ARBA00014958"/>
    </source>
</evidence>
<comment type="function">
    <text evidence="12">Plays a role in the inhibition of both the innate and adaptive immune responses. Possesses two N-terminal domains that bind the Fc region of IgG and two domains that form a tripartite complex with complement factors C3b and CFH. By recruiting CFH and C3b, the secreted form acts as a potent complement inhibitor of the alternative pathway-mediated lysis.</text>
</comment>
<dbReference type="Gene3D" id="1.20.5.420">
    <property type="entry name" value="Immunoglobulin FC, subunit C"/>
    <property type="match status" value="2"/>
</dbReference>
<dbReference type="GO" id="GO:0005886">
    <property type="term" value="C:plasma membrane"/>
    <property type="evidence" value="ECO:0007669"/>
    <property type="project" value="UniProtKB-SubCell"/>
</dbReference>
<dbReference type="InterPro" id="IPR009063">
    <property type="entry name" value="Ig/albumin-bd_sf"/>
</dbReference>
<evidence type="ECO:0000256" key="7">
    <source>
        <dbReference type="ARBA" id="ARBA00022652"/>
    </source>
</evidence>
<evidence type="ECO:0000256" key="11">
    <source>
        <dbReference type="ARBA" id="ARBA00023136"/>
    </source>
</evidence>
<evidence type="ECO:0000256" key="10">
    <source>
        <dbReference type="ARBA" id="ARBA00023026"/>
    </source>
</evidence>
<evidence type="ECO:0000256" key="5">
    <source>
        <dbReference type="ARBA" id="ARBA00022475"/>
    </source>
</evidence>
<sequence>MKTKYTSKLLIGAATLSLATLISQGTANASEQTSSLADAQPVSYESTNVSPEQKAFYQVLHMEGISESQRDQYIKKLHENPESAQNVFSESIKDAKNPERRVAQQNAFYSVLHNEDLSEQQRDAYISEIREDADQSQEVFVKSLNSTPEAEQPQTPHNDLLEKEHQNLLAANEALKALTKEDTIQNRRAAQHAVNKLPRHKVDAFQKELDKINAPRDAKIKADAEAKSQGLQIGESPNIEKTPVPIEDTPQVEKKEEHKAESDSKVKEAPKADTEKKADAEKKPQAENNAKAEKAPKVEAPKVQTPKVENKTETDKTAETKETAPSTEATPDVKDNGSVTPVLPETGEATTSTLSSYWNAFKDGVYNGYTYVKDGVTSGLDYLKEQYNYITKKYNKAKYYTELYKNHKGLIDKTVLGFLNDNGTKAYIAPLEIDKNANPFYSSYAHTRNLVTESINTGKVLYTLYQNPSVVKAAITAAETANTVKNVFNSFLSIFK</sequence>
<keyword evidence="5" id="KW-1003">Cell membrane</keyword>
<dbReference type="RefSeq" id="WP_096595880.1">
    <property type="nucleotide sequence ID" value="NZ_LR134263.1"/>
</dbReference>
<feature type="domain" description="Protein A Ig-binding" evidence="16">
    <location>
        <begin position="97"/>
        <end position="145"/>
    </location>
</feature>
<evidence type="ECO:0000259" key="17">
    <source>
        <dbReference type="Pfam" id="PF11621"/>
    </source>
</evidence>
<evidence type="ECO:0000256" key="2">
    <source>
        <dbReference type="ARBA" id="ARBA00004613"/>
    </source>
</evidence>
<feature type="domain" description="Protein A Ig-binding" evidence="16">
    <location>
        <begin position="52"/>
        <end position="93"/>
    </location>
</feature>
<evidence type="ECO:0000313" key="18">
    <source>
        <dbReference type="EMBL" id="PCF52622.1"/>
    </source>
</evidence>
<comment type="subcellular location">
    <subcellularLocation>
        <location evidence="1">Cell membrane</location>
    </subcellularLocation>
    <subcellularLocation>
        <location evidence="2">Secreted</location>
    </subcellularLocation>
</comment>
<dbReference type="SUPFAM" id="SSF46997">
    <property type="entry name" value="Bacterial immunoglobulin/albumin-binding domains"/>
    <property type="match status" value="2"/>
</dbReference>
<evidence type="ECO:0000256" key="15">
    <source>
        <dbReference type="SAM" id="SignalP"/>
    </source>
</evidence>
<dbReference type="Pfam" id="PF11621">
    <property type="entry name" value="Sbi-IV"/>
    <property type="match status" value="1"/>
</dbReference>
<evidence type="ECO:0000313" key="21">
    <source>
        <dbReference type="Proteomes" id="UP000266198"/>
    </source>
</evidence>
<dbReference type="InterPro" id="IPR041909">
    <property type="entry name" value="Sbi_C3_db_domIV"/>
</dbReference>
<dbReference type="AlphaFoldDB" id="A0AAX0QX43"/>
<evidence type="ECO:0000313" key="20">
    <source>
        <dbReference type="Proteomes" id="UP000217473"/>
    </source>
</evidence>
<evidence type="ECO:0000256" key="9">
    <source>
        <dbReference type="ARBA" id="ARBA00022737"/>
    </source>
</evidence>
<evidence type="ECO:0000256" key="6">
    <source>
        <dbReference type="ARBA" id="ARBA00022525"/>
    </source>
</evidence>
<gene>
    <name evidence="18" type="ORF">B5C07_00175</name>
    <name evidence="19" type="ORF">CDL68_00830</name>
</gene>
<keyword evidence="11" id="KW-0472">Membrane</keyword>
<feature type="compositionally biased region" description="Basic and acidic residues" evidence="14">
    <location>
        <begin position="251"/>
        <end position="300"/>
    </location>
</feature>
<dbReference type="Pfam" id="PF02216">
    <property type="entry name" value="B"/>
    <property type="match status" value="2"/>
</dbReference>
<evidence type="ECO:0000259" key="16">
    <source>
        <dbReference type="Pfam" id="PF02216"/>
    </source>
</evidence>
<evidence type="ECO:0000256" key="1">
    <source>
        <dbReference type="ARBA" id="ARBA00004236"/>
    </source>
</evidence>
<dbReference type="Proteomes" id="UP000217473">
    <property type="component" value="Unassembled WGS sequence"/>
</dbReference>
<dbReference type="Gene3D" id="1.10.10.1270">
    <property type="entry name" value="Sbi, C3 binding domain IV"/>
    <property type="match status" value="1"/>
</dbReference>
<feature type="region of interest" description="Disordered" evidence="14">
    <location>
        <begin position="220"/>
        <end position="347"/>
    </location>
</feature>
<keyword evidence="10" id="KW-0843">Virulence</keyword>
<comment type="similarity">
    <text evidence="3">Belongs to the immunoglobulin-binding protein Sbi family.</text>
</comment>
<keyword evidence="7" id="KW-0390">IgG-binding protein</keyword>
<feature type="compositionally biased region" description="Basic and acidic residues" evidence="14">
    <location>
        <begin position="308"/>
        <end position="322"/>
    </location>
</feature>
<proteinExistence type="inferred from homology"/>
<name>A0AAX0QX43_9STAP</name>
<reference evidence="19 21" key="2">
    <citation type="submission" date="2017-06" db="EMBL/GenBank/DDBJ databases">
        <title>Identification of a new gene, sdsY, involved in staphylococcal internalization in non-professional phagocytic cells (NPPCs).</title>
        <authorList>
            <person name="Maali Y."/>
            <person name="Martins-Simoes P."/>
            <person name="Trouillet-Assant S."/>
            <person name="Laurent F."/>
            <person name="Diot A."/>
            <person name="Verhoeven P."/>
            <person name="Bouvard D."/>
            <person name="Vandenesch F."/>
            <person name="Bes M."/>
        </authorList>
    </citation>
    <scope>NUCLEOTIDE SEQUENCE [LARGE SCALE GENOMIC DNA]</scope>
    <source>
        <strain evidence="19 21">Heidy</strain>
    </source>
</reference>
<protein>
    <recommendedName>
        <fullName evidence="4">Immunoglobulin-binding protein Sbi</fullName>
    </recommendedName>
</protein>
<dbReference type="EMBL" id="NIPK01000001">
    <property type="protein sequence ID" value="RIZ56522.1"/>
    <property type="molecule type" value="Genomic_DNA"/>
</dbReference>
<keyword evidence="21" id="KW-1185">Reference proteome</keyword>
<comment type="subunit">
    <text evidence="13">Interacts (via sbi-I and sbi-II domains) with the Fc region of mammalian immunoglobulin G (IgG) proteins. Interacts (via sbi-III and sbi-IV domains) with host complement C3. Interacts (via sbi-III and sbi-IV domains) with host CFH. Interacts (via sbi-IV domain) with beta-2-glycoprotein 1/APOH.</text>
</comment>
<dbReference type="InterPro" id="IPR021657">
    <property type="entry name" value="IgG-binding_Sbi_dom_IV"/>
</dbReference>